<evidence type="ECO:0000313" key="2">
    <source>
        <dbReference type="EMBL" id="OSX74502.1"/>
    </source>
</evidence>
<name>A0A1X6P0W6_PORUM</name>
<sequence length="140" mass="14961">MEKEVCVCRVACRGSAAVLVPMAGKRLVPVPGAAAAVWPPHSPHGRRWRLPRPARLVGSAGCRQRPGGWRTLPPPPPSAPWRGATAADARAARGGEATAAGRAEGGAGGERGPPRRRGRPAVWRRRLLRRRRSTHPCACR</sequence>
<evidence type="ECO:0000256" key="1">
    <source>
        <dbReference type="SAM" id="MobiDB-lite"/>
    </source>
</evidence>
<protein>
    <submittedName>
        <fullName evidence="2">Uncharacterized protein</fullName>
    </submittedName>
</protein>
<proteinExistence type="predicted"/>
<keyword evidence="3" id="KW-1185">Reference proteome</keyword>
<gene>
    <name evidence="2" type="ORF">BU14_0286s0015</name>
</gene>
<feature type="compositionally biased region" description="Low complexity" evidence="1">
    <location>
        <begin position="80"/>
        <end position="102"/>
    </location>
</feature>
<feature type="compositionally biased region" description="Basic residues" evidence="1">
    <location>
        <begin position="114"/>
        <end position="134"/>
    </location>
</feature>
<dbReference type="EMBL" id="KV918944">
    <property type="protein sequence ID" value="OSX74502.1"/>
    <property type="molecule type" value="Genomic_DNA"/>
</dbReference>
<feature type="region of interest" description="Disordered" evidence="1">
    <location>
        <begin position="59"/>
        <end position="140"/>
    </location>
</feature>
<reference evidence="2 3" key="1">
    <citation type="submission" date="2017-03" db="EMBL/GenBank/DDBJ databases">
        <title>WGS assembly of Porphyra umbilicalis.</title>
        <authorList>
            <person name="Brawley S.H."/>
            <person name="Blouin N.A."/>
            <person name="Ficko-Blean E."/>
            <person name="Wheeler G.L."/>
            <person name="Lohr M."/>
            <person name="Goodson H.V."/>
            <person name="Jenkins J.W."/>
            <person name="Blaby-Haas C.E."/>
            <person name="Helliwell K.E."/>
            <person name="Chan C."/>
            <person name="Marriage T."/>
            <person name="Bhattacharya D."/>
            <person name="Klein A.S."/>
            <person name="Badis Y."/>
            <person name="Brodie J."/>
            <person name="Cao Y."/>
            <person name="Collen J."/>
            <person name="Dittami S.M."/>
            <person name="Gachon C.M."/>
            <person name="Green B.R."/>
            <person name="Karpowicz S."/>
            <person name="Kim J.W."/>
            <person name="Kudahl U."/>
            <person name="Lin S."/>
            <person name="Michel G."/>
            <person name="Mittag M."/>
            <person name="Olson B.J."/>
            <person name="Pangilinan J."/>
            <person name="Peng Y."/>
            <person name="Qiu H."/>
            <person name="Shu S."/>
            <person name="Singer J.T."/>
            <person name="Smith A.G."/>
            <person name="Sprecher B.N."/>
            <person name="Wagner V."/>
            <person name="Wang W."/>
            <person name="Wang Z.-Y."/>
            <person name="Yan J."/>
            <person name="Yarish C."/>
            <person name="Zoeuner-Riek S."/>
            <person name="Zhuang Y."/>
            <person name="Zou Y."/>
            <person name="Lindquist E.A."/>
            <person name="Grimwood J."/>
            <person name="Barry K."/>
            <person name="Rokhsar D.S."/>
            <person name="Schmutz J."/>
            <person name="Stiller J.W."/>
            <person name="Grossman A.R."/>
            <person name="Prochnik S.E."/>
        </authorList>
    </citation>
    <scope>NUCLEOTIDE SEQUENCE [LARGE SCALE GENOMIC DNA]</scope>
    <source>
        <strain evidence="2">4086291</strain>
    </source>
</reference>
<dbReference type="Proteomes" id="UP000218209">
    <property type="component" value="Unassembled WGS sequence"/>
</dbReference>
<organism evidence="2 3">
    <name type="scientific">Porphyra umbilicalis</name>
    <name type="common">Purple laver</name>
    <name type="synonym">Red alga</name>
    <dbReference type="NCBI Taxonomy" id="2786"/>
    <lineage>
        <taxon>Eukaryota</taxon>
        <taxon>Rhodophyta</taxon>
        <taxon>Bangiophyceae</taxon>
        <taxon>Bangiales</taxon>
        <taxon>Bangiaceae</taxon>
        <taxon>Porphyra</taxon>
    </lineage>
</organism>
<accession>A0A1X6P0W6</accession>
<dbReference type="AlphaFoldDB" id="A0A1X6P0W6"/>
<evidence type="ECO:0000313" key="3">
    <source>
        <dbReference type="Proteomes" id="UP000218209"/>
    </source>
</evidence>